<reference evidence="10" key="1">
    <citation type="submission" date="2011-05" db="EMBL/GenBank/DDBJ databases">
        <title>The genome sequence of Vittaforma corneae strain ATCC 50505.</title>
        <authorList>
            <consortium name="The Broad Institute Genome Sequencing Platform"/>
            <person name="Cuomo C."/>
            <person name="Didier E."/>
            <person name="Bowers L."/>
            <person name="Young S.K."/>
            <person name="Zeng Q."/>
            <person name="Gargeya S."/>
            <person name="Fitzgerald M."/>
            <person name="Haas B."/>
            <person name="Abouelleil A."/>
            <person name="Alvarado L."/>
            <person name="Arachchi H.M."/>
            <person name="Berlin A."/>
            <person name="Chapman S.B."/>
            <person name="Gearin G."/>
            <person name="Goldberg J."/>
            <person name="Griggs A."/>
            <person name="Gujja S."/>
            <person name="Hansen M."/>
            <person name="Heiman D."/>
            <person name="Howarth C."/>
            <person name="Larimer J."/>
            <person name="Lui A."/>
            <person name="MacDonald P.J.P."/>
            <person name="McCowen C."/>
            <person name="Montmayeur A."/>
            <person name="Murphy C."/>
            <person name="Neiman D."/>
            <person name="Pearson M."/>
            <person name="Priest M."/>
            <person name="Roberts A."/>
            <person name="Saif S."/>
            <person name="Shea T."/>
            <person name="Sisk P."/>
            <person name="Stolte C."/>
            <person name="Sykes S."/>
            <person name="Wortman J."/>
            <person name="Nusbaum C."/>
            <person name="Birren B."/>
        </authorList>
    </citation>
    <scope>NUCLEOTIDE SEQUENCE [LARGE SCALE GENOMIC DNA]</scope>
    <source>
        <strain evidence="10">ATCC 50505</strain>
    </source>
</reference>
<dbReference type="GO" id="GO:0000122">
    <property type="term" value="P:negative regulation of transcription by RNA polymerase II"/>
    <property type="evidence" value="ECO:0007669"/>
    <property type="project" value="TreeGrafter"/>
</dbReference>
<keyword evidence="10" id="KW-1185">Reference proteome</keyword>
<dbReference type="RefSeq" id="XP_007604170.1">
    <property type="nucleotide sequence ID" value="XM_007604108.1"/>
</dbReference>
<dbReference type="Gene3D" id="3.30.50.10">
    <property type="entry name" value="Erythroid Transcription Factor GATA-1, subunit A"/>
    <property type="match status" value="1"/>
</dbReference>
<feature type="region of interest" description="Disordered" evidence="7">
    <location>
        <begin position="309"/>
        <end position="330"/>
    </location>
</feature>
<comment type="subcellular location">
    <subcellularLocation>
        <location evidence="1">Nucleus</location>
    </subcellularLocation>
</comment>
<name>L2GNX1_VITCO</name>
<dbReference type="GO" id="GO:0000981">
    <property type="term" value="F:DNA-binding transcription factor activity, RNA polymerase II-specific"/>
    <property type="evidence" value="ECO:0007669"/>
    <property type="project" value="TreeGrafter"/>
</dbReference>
<evidence type="ECO:0000313" key="9">
    <source>
        <dbReference type="EMBL" id="ELA42319.1"/>
    </source>
</evidence>
<feature type="domain" description="GATA-type" evidence="8">
    <location>
        <begin position="114"/>
        <end position="170"/>
    </location>
</feature>
<dbReference type="InterPro" id="IPR039355">
    <property type="entry name" value="Transcription_factor_GATA"/>
</dbReference>
<accession>L2GNX1</accession>
<dbReference type="VEuPathDB" id="MicrosporidiaDB:VICG_00719"/>
<dbReference type="PROSITE" id="PS00344">
    <property type="entry name" value="GATA_ZN_FINGER_1"/>
    <property type="match status" value="1"/>
</dbReference>
<dbReference type="SMART" id="SM00401">
    <property type="entry name" value="ZnF_GATA"/>
    <property type="match status" value="1"/>
</dbReference>
<evidence type="ECO:0000256" key="1">
    <source>
        <dbReference type="ARBA" id="ARBA00004123"/>
    </source>
</evidence>
<dbReference type="OrthoDB" id="515401at2759"/>
<keyword evidence="5" id="KW-0539">Nucleus</keyword>
<dbReference type="CDD" id="cd00202">
    <property type="entry name" value="ZnF_GATA"/>
    <property type="match status" value="1"/>
</dbReference>
<dbReference type="GeneID" id="19881435"/>
<dbReference type="InParanoid" id="L2GNX1"/>
<dbReference type="HOGENOM" id="CLU_842520_0_0_1"/>
<evidence type="ECO:0000259" key="8">
    <source>
        <dbReference type="PROSITE" id="PS50114"/>
    </source>
</evidence>
<evidence type="ECO:0000313" key="10">
    <source>
        <dbReference type="Proteomes" id="UP000011082"/>
    </source>
</evidence>
<dbReference type="PANTHER" id="PTHR10071">
    <property type="entry name" value="TRANSCRIPTION FACTOR GATA FAMILY MEMBER"/>
    <property type="match status" value="1"/>
</dbReference>
<sequence>MRSICKKNEVVMIKETAAIQKLTVAKWQPDKIPLKNSDSNQDVAAVYRLATNIQKEYYPSETQIYGYNNEYQNKEYSKYYLQDEVFFSDPKYMQPIYYPDSSTEIKSTKDLRKKAKQRVCSNCQTTSTPSWRRSGNGKTLLCNACGLYQKLHNRPRPFSVNSEGRTKALKGATEKTLCVSCNNVFPATGIKNSPSGALCQECNVYYKNGALEGCETSVQNFYKYPPVYGSHHPPYMDNYYDYMNQYSYSVDPYSAEIYANQYYYPPIGYELEQQYPKYYSGYLHGMYGNEAFRDPTERAFKSIQKSNAPYKTAAKKSNGEIKPPETTNNE</sequence>
<dbReference type="SUPFAM" id="SSF57716">
    <property type="entry name" value="Glucocorticoid receptor-like (DNA-binding domain)"/>
    <property type="match status" value="1"/>
</dbReference>
<keyword evidence="3 6" id="KW-0863">Zinc-finger</keyword>
<dbReference type="EMBL" id="JH370133">
    <property type="protein sequence ID" value="ELA42319.1"/>
    <property type="molecule type" value="Genomic_DNA"/>
</dbReference>
<dbReference type="PROSITE" id="PS50114">
    <property type="entry name" value="GATA_ZN_FINGER_2"/>
    <property type="match status" value="1"/>
</dbReference>
<evidence type="ECO:0000256" key="3">
    <source>
        <dbReference type="ARBA" id="ARBA00022771"/>
    </source>
</evidence>
<proteinExistence type="predicted"/>
<evidence type="ECO:0000256" key="4">
    <source>
        <dbReference type="ARBA" id="ARBA00022833"/>
    </source>
</evidence>
<organism evidence="9 10">
    <name type="scientific">Vittaforma corneae (strain ATCC 50505)</name>
    <name type="common">Microsporidian parasite</name>
    <name type="synonym">Nosema corneum</name>
    <dbReference type="NCBI Taxonomy" id="993615"/>
    <lineage>
        <taxon>Eukaryota</taxon>
        <taxon>Fungi</taxon>
        <taxon>Fungi incertae sedis</taxon>
        <taxon>Microsporidia</taxon>
        <taxon>Nosematidae</taxon>
        <taxon>Vittaforma</taxon>
    </lineage>
</organism>
<evidence type="ECO:0000256" key="5">
    <source>
        <dbReference type="ARBA" id="ARBA00023242"/>
    </source>
</evidence>
<dbReference type="InterPro" id="IPR000679">
    <property type="entry name" value="Znf_GATA"/>
</dbReference>
<dbReference type="Proteomes" id="UP000011082">
    <property type="component" value="Unassembled WGS sequence"/>
</dbReference>
<dbReference type="GO" id="GO:0008270">
    <property type="term" value="F:zinc ion binding"/>
    <property type="evidence" value="ECO:0007669"/>
    <property type="project" value="UniProtKB-KW"/>
</dbReference>
<evidence type="ECO:0000256" key="6">
    <source>
        <dbReference type="PROSITE-ProRule" id="PRU00094"/>
    </source>
</evidence>
<dbReference type="InterPro" id="IPR013088">
    <property type="entry name" value="Znf_NHR/GATA"/>
</dbReference>
<evidence type="ECO:0000256" key="2">
    <source>
        <dbReference type="ARBA" id="ARBA00022723"/>
    </source>
</evidence>
<dbReference type="GO" id="GO:0005634">
    <property type="term" value="C:nucleus"/>
    <property type="evidence" value="ECO:0007669"/>
    <property type="project" value="UniProtKB-SubCell"/>
</dbReference>
<keyword evidence="2" id="KW-0479">Metal-binding</keyword>
<dbReference type="AlphaFoldDB" id="L2GNX1"/>
<dbReference type="GO" id="GO:0045944">
    <property type="term" value="P:positive regulation of transcription by RNA polymerase II"/>
    <property type="evidence" value="ECO:0007669"/>
    <property type="project" value="TreeGrafter"/>
</dbReference>
<dbReference type="PANTHER" id="PTHR10071:SF281">
    <property type="entry name" value="BOX A-BINDING FACTOR-RELATED"/>
    <property type="match status" value="1"/>
</dbReference>
<dbReference type="GO" id="GO:0000978">
    <property type="term" value="F:RNA polymerase II cis-regulatory region sequence-specific DNA binding"/>
    <property type="evidence" value="ECO:0007669"/>
    <property type="project" value="TreeGrafter"/>
</dbReference>
<gene>
    <name evidence="9" type="ORF">VICG_00719</name>
</gene>
<evidence type="ECO:0000256" key="7">
    <source>
        <dbReference type="SAM" id="MobiDB-lite"/>
    </source>
</evidence>
<dbReference type="Pfam" id="PF00320">
    <property type="entry name" value="GATA"/>
    <property type="match status" value="1"/>
</dbReference>
<protein>
    <recommendedName>
        <fullName evidence="8">GATA-type domain-containing protein</fullName>
    </recommendedName>
</protein>
<keyword evidence="4" id="KW-0862">Zinc</keyword>
<dbReference type="STRING" id="993615.L2GNX1"/>